<dbReference type="EMBL" id="AAKNPZ010000037">
    <property type="protein sequence ID" value="ECT7283793.1"/>
    <property type="molecule type" value="Genomic_DNA"/>
</dbReference>
<name>A0A602MTV5_SALET</name>
<organism evidence="1">
    <name type="scientific">Salmonella enterica subsp. enterica serovar Gaminara</name>
    <dbReference type="NCBI Taxonomy" id="913070"/>
    <lineage>
        <taxon>Bacteria</taxon>
        <taxon>Pseudomonadati</taxon>
        <taxon>Pseudomonadota</taxon>
        <taxon>Gammaproteobacteria</taxon>
        <taxon>Enterobacterales</taxon>
        <taxon>Enterobacteriaceae</taxon>
        <taxon>Salmonella</taxon>
    </lineage>
</organism>
<protein>
    <recommendedName>
        <fullName evidence="2">Transcriptional regulator</fullName>
    </recommendedName>
</protein>
<gene>
    <name evidence="1" type="ORF">A9W71_23405</name>
</gene>
<dbReference type="SUPFAM" id="SSF46785">
    <property type="entry name" value="Winged helix' DNA-binding domain"/>
    <property type="match status" value="1"/>
</dbReference>
<evidence type="ECO:0008006" key="2">
    <source>
        <dbReference type="Google" id="ProtNLM"/>
    </source>
</evidence>
<dbReference type="InterPro" id="IPR036390">
    <property type="entry name" value="WH_DNA-bd_sf"/>
</dbReference>
<proteinExistence type="predicted"/>
<sequence length="93" mass="10315">MQRKIINVQDVINYLTDHPCSRVEVIAEHSGVTISAMRSKLRIMLDAGQLKGEKIKGALHYSVKPQLPWGVSPNALLFNSLLSQAKSSTDTRL</sequence>
<evidence type="ECO:0000313" key="1">
    <source>
        <dbReference type="EMBL" id="ECT7283793.1"/>
    </source>
</evidence>
<accession>A0A602MTV5</accession>
<comment type="caution">
    <text evidence="1">The sequence shown here is derived from an EMBL/GenBank/DDBJ whole genome shotgun (WGS) entry which is preliminary data.</text>
</comment>
<reference evidence="1" key="1">
    <citation type="submission" date="2018-07" db="EMBL/GenBank/DDBJ databases">
        <authorList>
            <consortium name="NARMS: The National Antimicrobial Resistance Monitoring System"/>
        </authorList>
    </citation>
    <scope>NUCLEOTIDE SEQUENCE</scope>
    <source>
        <strain evidence="1">CVM N42501</strain>
    </source>
</reference>
<dbReference type="AlphaFoldDB" id="A0A602MTV5"/>